<dbReference type="Proteomes" id="UP000297014">
    <property type="component" value="Unassembled WGS sequence"/>
</dbReference>
<dbReference type="EMBL" id="ALPT02000029">
    <property type="protein sequence ID" value="KGA97443.1"/>
    <property type="molecule type" value="Genomic_DNA"/>
</dbReference>
<dbReference type="OrthoDB" id="8183145at2"/>
<reference evidence="1 3" key="1">
    <citation type="journal article" date="2014" name="Genome Announc.">
        <title>Draft Genome Sequence of Bacillus alcalophilus AV1934, a Classic Alkaliphile Isolated from Human Feces in 1934.</title>
        <authorList>
            <person name="Attie O."/>
            <person name="Jayaprakash A."/>
            <person name="Shah H."/>
            <person name="Paulsen I.T."/>
            <person name="Morino M."/>
            <person name="Takahashi Y."/>
            <person name="Narumi I."/>
            <person name="Sachidanandam R."/>
            <person name="Satoh K."/>
            <person name="Ito M."/>
            <person name="Krulwich T.A."/>
        </authorList>
    </citation>
    <scope>NUCLEOTIDE SEQUENCE [LARGE SCALE GENOMIC DNA]</scope>
    <source>
        <strain evidence="1 3">AV1934</strain>
    </source>
</reference>
<comment type="caution">
    <text evidence="1">The sequence shown here is derived from an EMBL/GenBank/DDBJ whole genome shotgun (WGS) entry which is preliminary data.</text>
</comment>
<proteinExistence type="predicted"/>
<dbReference type="Gene3D" id="3.40.50.1820">
    <property type="entry name" value="alpha/beta hydrolase"/>
    <property type="match status" value="1"/>
</dbReference>
<gene>
    <name evidence="2" type="ORF">AJ85_08590</name>
    <name evidence="1" type="ORF">BALCAV_0210210</name>
</gene>
<dbReference type="AlphaFoldDB" id="A0A094WN90"/>
<protein>
    <recommendedName>
        <fullName evidence="5">Dienelactone hydrolase domain-containing protein</fullName>
    </recommendedName>
</protein>
<dbReference type="Proteomes" id="UP000002754">
    <property type="component" value="Unassembled WGS sequence"/>
</dbReference>
<evidence type="ECO:0000313" key="4">
    <source>
        <dbReference type="Proteomes" id="UP000297014"/>
    </source>
</evidence>
<evidence type="ECO:0008006" key="5">
    <source>
        <dbReference type="Google" id="ProtNLM"/>
    </source>
</evidence>
<dbReference type="SUPFAM" id="SSF53474">
    <property type="entry name" value="alpha/beta-Hydrolases"/>
    <property type="match status" value="1"/>
</dbReference>
<evidence type="ECO:0000313" key="1">
    <source>
        <dbReference type="EMBL" id="KGA97443.1"/>
    </source>
</evidence>
<evidence type="ECO:0000313" key="3">
    <source>
        <dbReference type="Proteomes" id="UP000002754"/>
    </source>
</evidence>
<dbReference type="RefSeq" id="WP_003324376.1">
    <property type="nucleotide sequence ID" value="NZ_ALPT02000029.1"/>
</dbReference>
<evidence type="ECO:0000313" key="2">
    <source>
        <dbReference type="EMBL" id="THG90823.1"/>
    </source>
</evidence>
<dbReference type="InterPro" id="IPR029058">
    <property type="entry name" value="AB_hydrolase_fold"/>
</dbReference>
<organism evidence="1 3">
    <name type="scientific">Alkalihalobacillus alcalophilus ATCC 27647 = CGMCC 1.3604</name>
    <dbReference type="NCBI Taxonomy" id="1218173"/>
    <lineage>
        <taxon>Bacteria</taxon>
        <taxon>Bacillati</taxon>
        <taxon>Bacillota</taxon>
        <taxon>Bacilli</taxon>
        <taxon>Bacillales</taxon>
        <taxon>Bacillaceae</taxon>
        <taxon>Alkalihalobacillus</taxon>
    </lineage>
</organism>
<accession>A0A094WN90</accession>
<name>A0A094WN90_ALKAL</name>
<dbReference type="STRING" id="1218173.BALCAV_0210210"/>
<keyword evidence="3" id="KW-1185">Reference proteome</keyword>
<sequence length="305" mass="34871">MHEVDRFLQKLYQKESRTVVGKKERKAYLQKTVGTFEPPKDVEAKLLWKQVRHRYVEKAYVLPTTNGLQLSFRLLEPKQKKDDSPVIIALHGHGKGAKEALDPNTIHNGFAETLVDRGATVLLPELIGFGSRKQEKEEGENSCYTLASHLLLYGKTLAGLRVFECQRLLDWYEQKYHVSQFGCFGFSGGGLIALLLSCLVERVRATVLSGYGSLLRDSILTRRHCLDNYIPNLLLIGETTDLIELVEPRPIWIESGHEDQLFPTQSIQQMVELQHHVTLETFEGKHEVHGEKSIPWLLKQMKEEK</sequence>
<reference evidence="2 4" key="2">
    <citation type="submission" date="2014-01" db="EMBL/GenBank/DDBJ databases">
        <title>Draft genome sequencing of Bacillus alcalophilus CGMCC 1.3604.</title>
        <authorList>
            <person name="Yang J."/>
            <person name="Diao L."/>
            <person name="Yang S."/>
        </authorList>
    </citation>
    <scope>NUCLEOTIDE SEQUENCE [LARGE SCALE GENOMIC DNA]</scope>
    <source>
        <strain evidence="2 4">CGMCC 1.3604</strain>
    </source>
</reference>
<dbReference type="eggNOG" id="COG0412">
    <property type="taxonomic scope" value="Bacteria"/>
</dbReference>
<dbReference type="EMBL" id="JALP01000112">
    <property type="protein sequence ID" value="THG90823.1"/>
    <property type="molecule type" value="Genomic_DNA"/>
</dbReference>